<dbReference type="InterPro" id="IPR051167">
    <property type="entry name" value="Prolyl_oligopep/macrocyclase"/>
</dbReference>
<dbReference type="SUPFAM" id="SSF53474">
    <property type="entry name" value="alpha/beta-Hydrolases"/>
    <property type="match status" value="1"/>
</dbReference>
<comment type="caution">
    <text evidence="1">The sequence shown here is derived from an EMBL/GenBank/DDBJ whole genome shotgun (WGS) entry which is preliminary data.</text>
</comment>
<gene>
    <name evidence="1" type="ORF">E3A20_21490</name>
</gene>
<dbReference type="GO" id="GO:0004252">
    <property type="term" value="F:serine-type endopeptidase activity"/>
    <property type="evidence" value="ECO:0007669"/>
    <property type="project" value="InterPro"/>
</dbReference>
<dbReference type="PANTHER" id="PTHR42881">
    <property type="entry name" value="PROLYL ENDOPEPTIDASE"/>
    <property type="match status" value="1"/>
</dbReference>
<protein>
    <submittedName>
        <fullName evidence="1">Prolyl oligopeptidase</fullName>
    </submittedName>
</protein>
<dbReference type="PANTHER" id="PTHR42881:SF2">
    <property type="entry name" value="PROLYL ENDOPEPTIDASE"/>
    <property type="match status" value="1"/>
</dbReference>
<sequence>DGSNPVLLYGYGGFNISVTPSFSVSRITWMEMGGVLAVANLRGGGEYGEK</sequence>
<dbReference type="Gene3D" id="3.40.50.1820">
    <property type="entry name" value="alpha/beta hydrolase"/>
    <property type="match status" value="1"/>
</dbReference>
<dbReference type="EMBL" id="SRHE01000531">
    <property type="protein sequence ID" value="TWW08725.1"/>
    <property type="molecule type" value="Genomic_DNA"/>
</dbReference>
<proteinExistence type="predicted"/>
<dbReference type="GO" id="GO:0005829">
    <property type="term" value="C:cytosol"/>
    <property type="evidence" value="ECO:0007669"/>
    <property type="project" value="TreeGrafter"/>
</dbReference>
<reference evidence="1 2" key="2">
    <citation type="submission" date="2019-08" db="EMBL/GenBank/DDBJ databases">
        <authorList>
            <person name="Henke P."/>
        </authorList>
    </citation>
    <scope>NUCLEOTIDE SEQUENCE [LARGE SCALE GENOMIC DNA]</scope>
    <source>
        <strain evidence="1">Phe10_nw2017</strain>
    </source>
</reference>
<name>A0A5C6M3M6_9PLAN</name>
<evidence type="ECO:0000313" key="1">
    <source>
        <dbReference type="EMBL" id="TWW08725.1"/>
    </source>
</evidence>
<reference evidence="1 2" key="1">
    <citation type="submission" date="2019-08" db="EMBL/GenBank/DDBJ databases">
        <title>100 year-old enigma solved: identification of Planctomyces bekefii, the type genus and species of the phylum Planctomycetes.</title>
        <authorList>
            <person name="Svetlana D.N."/>
            <person name="Overmann J."/>
        </authorList>
    </citation>
    <scope>NUCLEOTIDE SEQUENCE [LARGE SCALE GENOMIC DNA]</scope>
    <source>
        <strain evidence="1">Phe10_nw2017</strain>
    </source>
</reference>
<dbReference type="PRINTS" id="PR00862">
    <property type="entry name" value="PROLIGOPTASE"/>
</dbReference>
<dbReference type="InterPro" id="IPR029058">
    <property type="entry name" value="AB_hydrolase_fold"/>
</dbReference>
<dbReference type="InterPro" id="IPR002470">
    <property type="entry name" value="Peptidase_S9A"/>
</dbReference>
<dbReference type="Proteomes" id="UP000321083">
    <property type="component" value="Unassembled WGS sequence"/>
</dbReference>
<dbReference type="GO" id="GO:0006508">
    <property type="term" value="P:proteolysis"/>
    <property type="evidence" value="ECO:0007669"/>
    <property type="project" value="InterPro"/>
</dbReference>
<feature type="non-terminal residue" evidence="1">
    <location>
        <position position="1"/>
    </location>
</feature>
<keyword evidence="2" id="KW-1185">Reference proteome</keyword>
<accession>A0A5C6M3M6</accession>
<evidence type="ECO:0000313" key="2">
    <source>
        <dbReference type="Proteomes" id="UP000321083"/>
    </source>
</evidence>
<dbReference type="GO" id="GO:0070012">
    <property type="term" value="F:oligopeptidase activity"/>
    <property type="evidence" value="ECO:0007669"/>
    <property type="project" value="TreeGrafter"/>
</dbReference>
<dbReference type="AlphaFoldDB" id="A0A5C6M3M6"/>
<organism evidence="1 2">
    <name type="scientific">Planctomyces bekefii</name>
    <dbReference type="NCBI Taxonomy" id="1653850"/>
    <lineage>
        <taxon>Bacteria</taxon>
        <taxon>Pseudomonadati</taxon>
        <taxon>Planctomycetota</taxon>
        <taxon>Planctomycetia</taxon>
        <taxon>Planctomycetales</taxon>
        <taxon>Planctomycetaceae</taxon>
        <taxon>Planctomyces</taxon>
    </lineage>
</organism>